<gene>
    <name evidence="9" type="ORF">ANANG_G00227710</name>
</gene>
<reference evidence="9" key="1">
    <citation type="submission" date="2021-01" db="EMBL/GenBank/DDBJ databases">
        <title>A chromosome-scale assembly of European eel, Anguilla anguilla.</title>
        <authorList>
            <person name="Henkel C."/>
            <person name="Jong-Raadsen S.A."/>
            <person name="Dufour S."/>
            <person name="Weltzien F.-A."/>
            <person name="Palstra A.P."/>
            <person name="Pelster B."/>
            <person name="Spaink H.P."/>
            <person name="Van Den Thillart G.E."/>
            <person name="Jansen H."/>
            <person name="Zahm M."/>
            <person name="Klopp C."/>
            <person name="Cedric C."/>
            <person name="Louis A."/>
            <person name="Berthelot C."/>
            <person name="Parey E."/>
            <person name="Roest Crollius H."/>
            <person name="Montfort J."/>
            <person name="Robinson-Rechavi M."/>
            <person name="Bucao C."/>
            <person name="Bouchez O."/>
            <person name="Gislard M."/>
            <person name="Lluch J."/>
            <person name="Milhes M."/>
            <person name="Lampietro C."/>
            <person name="Lopez Roques C."/>
            <person name="Donnadieu C."/>
            <person name="Braasch I."/>
            <person name="Desvignes T."/>
            <person name="Postlethwait J."/>
            <person name="Bobe J."/>
            <person name="Guiguen Y."/>
            <person name="Dirks R."/>
        </authorList>
    </citation>
    <scope>NUCLEOTIDE SEQUENCE</scope>
    <source>
        <strain evidence="9">Tag_6206</strain>
        <tissue evidence="9">Liver</tissue>
    </source>
</reference>
<sequence>EHWTCDDLYRQQAGLSPQEQRARRTVYGENLIDVPVKSYMRLLFEEVLNPFYVFQVLSIILWMTDHYYYYAGCIILISVISIGISLYEIRKSKASPCTTWPS</sequence>
<dbReference type="PANTHER" id="PTHR45630:SF2">
    <property type="entry name" value="POLYAMINE-TRANSPORTING ATPASE 13A2"/>
    <property type="match status" value="1"/>
</dbReference>
<keyword evidence="3" id="KW-0547">Nucleotide-binding</keyword>
<dbReference type="GO" id="GO:0140358">
    <property type="term" value="F:P-type transmembrane transporter activity"/>
    <property type="evidence" value="ECO:0007669"/>
    <property type="project" value="InterPro"/>
</dbReference>
<evidence type="ECO:0000313" key="10">
    <source>
        <dbReference type="Proteomes" id="UP001044222"/>
    </source>
</evidence>
<dbReference type="PANTHER" id="PTHR45630">
    <property type="entry name" value="CATION-TRANSPORTING ATPASE-RELATED"/>
    <property type="match status" value="1"/>
</dbReference>
<protein>
    <recommendedName>
        <fullName evidence="8">Cation-transporting P-type ATPase N-terminal domain-containing protein</fullName>
    </recommendedName>
</protein>
<comment type="caution">
    <text evidence="9">The sequence shown here is derived from an EMBL/GenBank/DDBJ whole genome shotgun (WGS) entry which is preliminary data.</text>
</comment>
<dbReference type="GO" id="GO:0006874">
    <property type="term" value="P:intracellular calcium ion homeostasis"/>
    <property type="evidence" value="ECO:0007669"/>
    <property type="project" value="TreeGrafter"/>
</dbReference>
<keyword evidence="10" id="KW-1185">Reference proteome</keyword>
<comment type="subcellular location">
    <subcellularLocation>
        <location evidence="1">Membrane</location>
        <topology evidence="1">Multi-pass membrane protein</topology>
    </subcellularLocation>
</comment>
<dbReference type="InterPro" id="IPR023298">
    <property type="entry name" value="ATPase_P-typ_TM_dom_sf"/>
</dbReference>
<dbReference type="InterPro" id="IPR006544">
    <property type="entry name" value="P-type_TPase_V"/>
</dbReference>
<feature type="domain" description="Cation-transporting P-type ATPase N-terminal" evidence="8">
    <location>
        <begin position="11"/>
        <end position="62"/>
    </location>
</feature>
<evidence type="ECO:0000256" key="7">
    <source>
        <dbReference type="SAM" id="Phobius"/>
    </source>
</evidence>
<proteinExistence type="predicted"/>
<dbReference type="GO" id="GO:0046872">
    <property type="term" value="F:metal ion binding"/>
    <property type="evidence" value="ECO:0007669"/>
    <property type="project" value="UniProtKB-KW"/>
</dbReference>
<dbReference type="Pfam" id="PF00690">
    <property type="entry name" value="Cation_ATPase_N"/>
    <property type="match status" value="1"/>
</dbReference>
<evidence type="ECO:0000256" key="1">
    <source>
        <dbReference type="ARBA" id="ARBA00004141"/>
    </source>
</evidence>
<organism evidence="9 10">
    <name type="scientific">Anguilla anguilla</name>
    <name type="common">European freshwater eel</name>
    <name type="synonym">Muraena anguilla</name>
    <dbReference type="NCBI Taxonomy" id="7936"/>
    <lineage>
        <taxon>Eukaryota</taxon>
        <taxon>Metazoa</taxon>
        <taxon>Chordata</taxon>
        <taxon>Craniata</taxon>
        <taxon>Vertebrata</taxon>
        <taxon>Euteleostomi</taxon>
        <taxon>Actinopterygii</taxon>
        <taxon>Neopterygii</taxon>
        <taxon>Teleostei</taxon>
        <taxon>Anguilliformes</taxon>
        <taxon>Anguillidae</taxon>
        <taxon>Anguilla</taxon>
    </lineage>
</organism>
<keyword evidence="7" id="KW-0472">Membrane</keyword>
<dbReference type="GO" id="GO:0031902">
    <property type="term" value="C:late endosome membrane"/>
    <property type="evidence" value="ECO:0007669"/>
    <property type="project" value="TreeGrafter"/>
</dbReference>
<dbReference type="GO" id="GO:0010821">
    <property type="term" value="P:regulation of mitochondrion organization"/>
    <property type="evidence" value="ECO:0007669"/>
    <property type="project" value="TreeGrafter"/>
</dbReference>
<dbReference type="GO" id="GO:0005524">
    <property type="term" value="F:ATP binding"/>
    <property type="evidence" value="ECO:0007669"/>
    <property type="project" value="UniProtKB-KW"/>
</dbReference>
<keyword evidence="7" id="KW-1133">Transmembrane helix</keyword>
<evidence type="ECO:0000256" key="3">
    <source>
        <dbReference type="ARBA" id="ARBA00022741"/>
    </source>
</evidence>
<evidence type="ECO:0000256" key="6">
    <source>
        <dbReference type="ARBA" id="ARBA00022967"/>
    </source>
</evidence>
<keyword evidence="6" id="KW-1278">Translocase</keyword>
<dbReference type="AlphaFoldDB" id="A0A9D3M515"/>
<feature type="non-terminal residue" evidence="9">
    <location>
        <position position="102"/>
    </location>
</feature>
<feature type="transmembrane region" description="Helical" evidence="7">
    <location>
        <begin position="69"/>
        <end position="87"/>
    </location>
</feature>
<keyword evidence="7" id="KW-0812">Transmembrane</keyword>
<evidence type="ECO:0000256" key="5">
    <source>
        <dbReference type="ARBA" id="ARBA00022842"/>
    </source>
</evidence>
<evidence type="ECO:0000256" key="4">
    <source>
        <dbReference type="ARBA" id="ARBA00022840"/>
    </source>
</evidence>
<dbReference type="GO" id="GO:0016243">
    <property type="term" value="P:regulation of autophagosome size"/>
    <property type="evidence" value="ECO:0007669"/>
    <property type="project" value="TreeGrafter"/>
</dbReference>
<dbReference type="GO" id="GO:0015203">
    <property type="term" value="F:polyamine transmembrane transporter activity"/>
    <property type="evidence" value="ECO:0007669"/>
    <property type="project" value="TreeGrafter"/>
</dbReference>
<dbReference type="SUPFAM" id="SSF81665">
    <property type="entry name" value="Calcium ATPase, transmembrane domain M"/>
    <property type="match status" value="1"/>
</dbReference>
<feature type="transmembrane region" description="Helical" evidence="7">
    <location>
        <begin position="47"/>
        <end position="63"/>
    </location>
</feature>
<evidence type="ECO:0000256" key="2">
    <source>
        <dbReference type="ARBA" id="ARBA00022723"/>
    </source>
</evidence>
<name>A0A9D3M515_ANGAN</name>
<dbReference type="GO" id="GO:0019829">
    <property type="term" value="F:ATPase-coupled monoatomic cation transmembrane transporter activity"/>
    <property type="evidence" value="ECO:0007669"/>
    <property type="project" value="TreeGrafter"/>
</dbReference>
<evidence type="ECO:0000313" key="9">
    <source>
        <dbReference type="EMBL" id="KAG5838823.1"/>
    </source>
</evidence>
<dbReference type="InterPro" id="IPR004014">
    <property type="entry name" value="ATPase_P-typ_cation-transptr_N"/>
</dbReference>
<evidence type="ECO:0000259" key="8">
    <source>
        <dbReference type="Pfam" id="PF00690"/>
    </source>
</evidence>
<keyword evidence="4" id="KW-0067">ATP-binding</keyword>
<dbReference type="GO" id="GO:0061909">
    <property type="term" value="P:autophagosome-lysosome fusion"/>
    <property type="evidence" value="ECO:0007669"/>
    <property type="project" value="TreeGrafter"/>
</dbReference>
<dbReference type="Proteomes" id="UP001044222">
    <property type="component" value="Chromosome 12"/>
</dbReference>
<keyword evidence="2" id="KW-0479">Metal-binding</keyword>
<accession>A0A9D3M515</accession>
<keyword evidence="5" id="KW-0460">Magnesium</keyword>
<dbReference type="EMBL" id="JAFIRN010000012">
    <property type="protein sequence ID" value="KAG5838823.1"/>
    <property type="molecule type" value="Genomic_DNA"/>
</dbReference>